<evidence type="ECO:0000259" key="6">
    <source>
        <dbReference type="PROSITE" id="PS51900"/>
    </source>
</evidence>
<keyword evidence="3" id="KW-0233">DNA recombination</keyword>
<dbReference type="Gene3D" id="1.10.443.10">
    <property type="entry name" value="Intergrase catalytic core"/>
    <property type="match status" value="1"/>
</dbReference>
<dbReference type="Gene3D" id="1.10.150.130">
    <property type="match status" value="1"/>
</dbReference>
<dbReference type="Pfam" id="PF00589">
    <property type="entry name" value="Phage_integrase"/>
    <property type="match status" value="1"/>
</dbReference>
<dbReference type="InterPro" id="IPR011010">
    <property type="entry name" value="DNA_brk_join_enz"/>
</dbReference>
<evidence type="ECO:0000313" key="8">
    <source>
        <dbReference type="Proteomes" id="UP001296706"/>
    </source>
</evidence>
<organism evidence="7 8">
    <name type="scientific">Pseudonocardia xinjiangensis</name>
    <dbReference type="NCBI Taxonomy" id="75289"/>
    <lineage>
        <taxon>Bacteria</taxon>
        <taxon>Bacillati</taxon>
        <taxon>Actinomycetota</taxon>
        <taxon>Actinomycetes</taxon>
        <taxon>Pseudonocardiales</taxon>
        <taxon>Pseudonocardiaceae</taxon>
        <taxon>Pseudonocardia</taxon>
    </lineage>
</organism>
<evidence type="ECO:0000259" key="5">
    <source>
        <dbReference type="PROSITE" id="PS51898"/>
    </source>
</evidence>
<keyword evidence="8" id="KW-1185">Reference proteome</keyword>
<reference evidence="7 8" key="1">
    <citation type="submission" date="2020-04" db="EMBL/GenBank/DDBJ databases">
        <authorList>
            <person name="Klaysubun C."/>
            <person name="Duangmal K."/>
            <person name="Lipun K."/>
        </authorList>
    </citation>
    <scope>NUCLEOTIDE SEQUENCE [LARGE SCALE GENOMIC DNA]</scope>
    <source>
        <strain evidence="7 8">JCM 11839</strain>
    </source>
</reference>
<dbReference type="PROSITE" id="PS51900">
    <property type="entry name" value="CB"/>
    <property type="match status" value="1"/>
</dbReference>
<feature type="domain" description="Core-binding (CB)" evidence="6">
    <location>
        <begin position="71"/>
        <end position="214"/>
    </location>
</feature>
<name>A0ABX1RKE8_9PSEU</name>
<evidence type="ECO:0000256" key="4">
    <source>
        <dbReference type="PROSITE-ProRule" id="PRU01248"/>
    </source>
</evidence>
<dbReference type="InterPro" id="IPR013762">
    <property type="entry name" value="Integrase-like_cat_sf"/>
</dbReference>
<gene>
    <name evidence="7" type="ORF">HF577_21525</name>
</gene>
<evidence type="ECO:0000256" key="2">
    <source>
        <dbReference type="ARBA" id="ARBA00023125"/>
    </source>
</evidence>
<feature type="domain" description="Tyr recombinase" evidence="5">
    <location>
        <begin position="239"/>
        <end position="437"/>
    </location>
</feature>
<dbReference type="SUPFAM" id="SSF56349">
    <property type="entry name" value="DNA breaking-rejoining enzymes"/>
    <property type="match status" value="1"/>
</dbReference>
<dbReference type="Proteomes" id="UP001296706">
    <property type="component" value="Unassembled WGS sequence"/>
</dbReference>
<dbReference type="PROSITE" id="PS51898">
    <property type="entry name" value="TYR_RECOMBINASE"/>
    <property type="match status" value="1"/>
</dbReference>
<evidence type="ECO:0000256" key="3">
    <source>
        <dbReference type="ARBA" id="ARBA00023172"/>
    </source>
</evidence>
<dbReference type="InterPro" id="IPR010998">
    <property type="entry name" value="Integrase_recombinase_N"/>
</dbReference>
<dbReference type="Pfam" id="PF14657">
    <property type="entry name" value="Arm-DNA-bind_4"/>
    <property type="match status" value="1"/>
</dbReference>
<dbReference type="EMBL" id="JAAXKY010000074">
    <property type="protein sequence ID" value="NMH79661.1"/>
    <property type="molecule type" value="Genomic_DNA"/>
</dbReference>
<keyword evidence="1" id="KW-0229">DNA integration</keyword>
<evidence type="ECO:0000256" key="1">
    <source>
        <dbReference type="ARBA" id="ARBA00022908"/>
    </source>
</evidence>
<dbReference type="InterPro" id="IPR028259">
    <property type="entry name" value="AP2-like_int_N"/>
</dbReference>
<proteinExistence type="predicted"/>
<dbReference type="InterPro" id="IPR044068">
    <property type="entry name" value="CB"/>
</dbReference>
<dbReference type="InterPro" id="IPR050090">
    <property type="entry name" value="Tyrosine_recombinase_XerCD"/>
</dbReference>
<dbReference type="CDD" id="cd01189">
    <property type="entry name" value="INT_ICEBs1_C_like"/>
    <property type="match status" value="1"/>
</dbReference>
<keyword evidence="2 4" id="KW-0238">DNA-binding</keyword>
<accession>A0ABX1RKE8</accession>
<dbReference type="PANTHER" id="PTHR30349:SF91">
    <property type="entry name" value="INTA PROTEIN"/>
    <property type="match status" value="1"/>
</dbReference>
<dbReference type="RefSeq" id="WP_169397723.1">
    <property type="nucleotide sequence ID" value="NZ_BAAAJH010000008.1"/>
</dbReference>
<dbReference type="Pfam" id="PF14659">
    <property type="entry name" value="Phage_int_SAM_3"/>
    <property type="match status" value="1"/>
</dbReference>
<evidence type="ECO:0000313" key="7">
    <source>
        <dbReference type="EMBL" id="NMH79661.1"/>
    </source>
</evidence>
<comment type="caution">
    <text evidence="7">The sequence shown here is derived from an EMBL/GenBank/DDBJ whole genome shotgun (WGS) entry which is preliminary data.</text>
</comment>
<dbReference type="PANTHER" id="PTHR30349">
    <property type="entry name" value="PHAGE INTEGRASE-RELATED"/>
    <property type="match status" value="1"/>
</dbReference>
<dbReference type="InterPro" id="IPR002104">
    <property type="entry name" value="Integrase_catalytic"/>
</dbReference>
<sequence length="456" mass="51492">MSRRAMPTKGITVHQRGSRWYYRLDLEPDPLTGKRQRENRGGFESEDAAWKAAMASKQRHSGGRLVRSTRRTVRAFMAEWLDAVGDSLKPSTRQNYLDYTRAYIDPLIGDRRLQDITVPVLNLLYRRLLTEGRVKVDRNAAMYAYWSQHREQRDGLGPTPIEIVAACGVTIHAARAAVLRFRRGRLPTDAGAGLAPKTVKNVHRMLHRAFTDAVAWDYLVSNPAEHASLPREQRRTTRNRPKPWTVDELTTWLRVALSDRFAAMWLLAATTGMRRSELAGVDRELLDLDRATLAIEDTRVVVAGQTIDSDGKSNAGVRKISLDPYTVELLRAYLTVLDTEREAFGEEYDTSHGKLMRYADGRRLHADTITRRFNRLVDLAGVRRIRLHDIRHTYATLSLDSGVHAKIVSDRIGHAHEGITVQIYGHRSTGHDREAAELVAGLIRRKLDAGPTADAG</sequence>
<dbReference type="InterPro" id="IPR004107">
    <property type="entry name" value="Integrase_SAM-like_N"/>
</dbReference>
<protein>
    <submittedName>
        <fullName evidence="7">Site-specific integrase</fullName>
    </submittedName>
</protein>